<protein>
    <submittedName>
        <fullName evidence="1">Uncharacterized protein</fullName>
    </submittedName>
</protein>
<dbReference type="KEGG" id="vg:24667491"/>
<organism evidence="1 2">
    <name type="scientific">Salmonella phage SPN3US</name>
    <dbReference type="NCBI Taxonomy" id="1090134"/>
    <lineage>
        <taxon>Viruses</taxon>
        <taxon>Duplodnaviria</taxon>
        <taxon>Heunggongvirae</taxon>
        <taxon>Uroviricota</taxon>
        <taxon>Caudoviricetes</taxon>
        <taxon>Chimalliviridae</taxon>
        <taxon>Seoulvirus</taxon>
        <taxon>Seoulvirus SPN3US</taxon>
    </lineage>
</organism>
<gene>
    <name evidence="1" type="ORF">SPN3US_0019</name>
</gene>
<sequence length="93" mass="10600">MNVVSKRNSKANNWGWRQLYLHSQPNLVRQHVLSLPTQFQTLASCEGSVSPRDDRWKTMKPVVSIDKQFDNPLDGWFAAIGGLNVRVEGYVSK</sequence>
<dbReference type="Proteomes" id="UP000008314">
    <property type="component" value="Segment"/>
</dbReference>
<dbReference type="RefSeq" id="YP_009153313.1">
    <property type="nucleotide sequence ID" value="NC_027402.1"/>
</dbReference>
<proteinExistence type="predicted"/>
<reference evidence="1 2" key="1">
    <citation type="journal article" date="2011" name="J. Virol.">
        <title>Complete Genome Sequence of Salmonella Bacteriophage SPN3US.</title>
        <authorList>
            <person name="Lee J.H."/>
            <person name="Shin H."/>
            <person name="Kim H."/>
            <person name="Ryu S."/>
        </authorList>
    </citation>
    <scope>NUCLEOTIDE SEQUENCE [LARGE SCALE GENOMIC DNA]</scope>
</reference>
<keyword evidence="2" id="KW-1185">Reference proteome</keyword>
<dbReference type="GeneID" id="24667491"/>
<evidence type="ECO:0000313" key="1">
    <source>
        <dbReference type="EMBL" id="AEP83852.1"/>
    </source>
</evidence>
<evidence type="ECO:0000313" key="2">
    <source>
        <dbReference type="Proteomes" id="UP000008314"/>
    </source>
</evidence>
<accession>G5DEB2</accession>
<dbReference type="EMBL" id="JN641803">
    <property type="protein sequence ID" value="AEP83852.1"/>
    <property type="molecule type" value="Genomic_DNA"/>
</dbReference>
<name>G5DEB2_9CAUD</name>